<dbReference type="PANTHER" id="PTHR19849:SF1">
    <property type="entry name" value="F-BOX_WD REPEAT-CONTAINING PROTEIN 7"/>
    <property type="match status" value="1"/>
</dbReference>
<dbReference type="PROSITE" id="PS50294">
    <property type="entry name" value="WD_REPEATS_REGION"/>
    <property type="match status" value="4"/>
</dbReference>
<dbReference type="PRINTS" id="PR00320">
    <property type="entry name" value="GPROTEINBRPT"/>
</dbReference>
<evidence type="ECO:0000256" key="3">
    <source>
        <dbReference type="PROSITE-ProRule" id="PRU00221"/>
    </source>
</evidence>
<dbReference type="Pfam" id="PF00400">
    <property type="entry name" value="WD40"/>
    <property type="match status" value="4"/>
</dbReference>
<feature type="repeat" description="WD" evidence="3">
    <location>
        <begin position="182"/>
        <end position="221"/>
    </location>
</feature>
<reference evidence="4" key="1">
    <citation type="submission" date="2018-04" db="EMBL/GenBank/DDBJ databases">
        <title>Whole genome sequencing of Hypsizygus marmoreus.</title>
        <authorList>
            <person name="Choi I.-G."/>
            <person name="Min B."/>
            <person name="Kim J.-G."/>
            <person name="Kim S."/>
            <person name="Oh Y.-L."/>
            <person name="Kong W.-S."/>
            <person name="Park H."/>
            <person name="Jeong J."/>
            <person name="Song E.-S."/>
        </authorList>
    </citation>
    <scope>NUCLEOTIDE SEQUENCE [LARGE SCALE GENOMIC DNA]</scope>
    <source>
        <strain evidence="4">51987-8</strain>
    </source>
</reference>
<dbReference type="GO" id="GO:0051301">
    <property type="term" value="P:cell division"/>
    <property type="evidence" value="ECO:0007669"/>
    <property type="project" value="UniProtKB-KW"/>
</dbReference>
<keyword evidence="2" id="KW-0677">Repeat</keyword>
<keyword evidence="4" id="KW-0131">Cell cycle</keyword>
<protein>
    <submittedName>
        <fullName evidence="4">Cell division control protein 4</fullName>
    </submittedName>
</protein>
<dbReference type="PROSITE" id="PS00678">
    <property type="entry name" value="WD_REPEATS_1"/>
    <property type="match status" value="3"/>
</dbReference>
<dbReference type="PANTHER" id="PTHR19849">
    <property type="entry name" value="PHOSPHOLIPASE A-2-ACTIVATING PROTEIN"/>
    <property type="match status" value="1"/>
</dbReference>
<evidence type="ECO:0000313" key="4">
    <source>
        <dbReference type="EMBL" id="RDB22220.1"/>
    </source>
</evidence>
<dbReference type="GO" id="GO:0005737">
    <property type="term" value="C:cytoplasm"/>
    <property type="evidence" value="ECO:0007669"/>
    <property type="project" value="TreeGrafter"/>
</dbReference>
<keyword evidence="5" id="KW-1185">Reference proteome</keyword>
<dbReference type="GO" id="GO:0043130">
    <property type="term" value="F:ubiquitin binding"/>
    <property type="evidence" value="ECO:0007669"/>
    <property type="project" value="TreeGrafter"/>
</dbReference>
<dbReference type="Gene3D" id="2.130.10.10">
    <property type="entry name" value="YVTN repeat-like/Quinoprotein amine dehydrogenase"/>
    <property type="match status" value="1"/>
</dbReference>
<sequence length="400" mass="44024">MPAPAPKYSIPIFSNSHGCIITCLHISKEHIVTASDTGAIAAHAIDTGELLHSFEGHRGGVWSLAVSGNTIVSGSTDKTARVWDIDTGKCNHVFGGHTGTVRSLVLLKPQWVKLGDDNGVVTKEKWPKRSLIVTGSRDASLHVWTLPRPSEPLYDCFEGFSQEEIKNGTVNVSENPYHREYLKGHRSSVRCVAGRGRTVISASFDNELRVWDVITGECKWVLAGHSQKVYNVVYDHEREQAFSGSMDGNIRLWDLNSGECKRVMTGHTSLIGLLSLTPSYLVSGAADGTVRIWDRATGEWRDSHITPDLAVVRCFGCDDAKVVSGTSQVTMWNLKDSTVTDIPMSEDDIYQIKMLGKWCVVGVQVQKGVKLLVWDFSGNPEWVVGDVDEVEEVISDDEAL</sequence>
<dbReference type="EMBL" id="LUEZ02000052">
    <property type="protein sequence ID" value="RDB22220.1"/>
    <property type="molecule type" value="Genomic_DNA"/>
</dbReference>
<comment type="caution">
    <text evidence="4">The sequence shown here is derived from an EMBL/GenBank/DDBJ whole genome shotgun (WGS) entry which is preliminary data.</text>
</comment>
<feature type="repeat" description="WD" evidence="3">
    <location>
        <begin position="54"/>
        <end position="93"/>
    </location>
</feature>
<organism evidence="4 5">
    <name type="scientific">Hypsizygus marmoreus</name>
    <name type="common">White beech mushroom</name>
    <name type="synonym">Agaricus marmoreus</name>
    <dbReference type="NCBI Taxonomy" id="39966"/>
    <lineage>
        <taxon>Eukaryota</taxon>
        <taxon>Fungi</taxon>
        <taxon>Dikarya</taxon>
        <taxon>Basidiomycota</taxon>
        <taxon>Agaricomycotina</taxon>
        <taxon>Agaricomycetes</taxon>
        <taxon>Agaricomycetidae</taxon>
        <taxon>Agaricales</taxon>
        <taxon>Tricholomatineae</taxon>
        <taxon>Lyophyllaceae</taxon>
        <taxon>Hypsizygus</taxon>
    </lineage>
</organism>
<dbReference type="InterPro" id="IPR001680">
    <property type="entry name" value="WD40_rpt"/>
</dbReference>
<dbReference type="GO" id="GO:0005634">
    <property type="term" value="C:nucleus"/>
    <property type="evidence" value="ECO:0007669"/>
    <property type="project" value="TreeGrafter"/>
</dbReference>
<proteinExistence type="predicted"/>
<dbReference type="AlphaFoldDB" id="A0A369JLY0"/>
<evidence type="ECO:0000256" key="2">
    <source>
        <dbReference type="ARBA" id="ARBA00022737"/>
    </source>
</evidence>
<accession>A0A369JLY0</accession>
<dbReference type="CDD" id="cd00200">
    <property type="entry name" value="WD40"/>
    <property type="match status" value="1"/>
</dbReference>
<dbReference type="Proteomes" id="UP000076154">
    <property type="component" value="Unassembled WGS sequence"/>
</dbReference>
<dbReference type="InterPro" id="IPR019775">
    <property type="entry name" value="WD40_repeat_CS"/>
</dbReference>
<dbReference type="GO" id="GO:0010992">
    <property type="term" value="P:ubiquitin recycling"/>
    <property type="evidence" value="ECO:0007669"/>
    <property type="project" value="TreeGrafter"/>
</dbReference>
<dbReference type="SUPFAM" id="SSF50978">
    <property type="entry name" value="WD40 repeat-like"/>
    <property type="match status" value="1"/>
</dbReference>
<dbReference type="GO" id="GO:0043161">
    <property type="term" value="P:proteasome-mediated ubiquitin-dependent protein catabolic process"/>
    <property type="evidence" value="ECO:0007669"/>
    <property type="project" value="TreeGrafter"/>
</dbReference>
<keyword evidence="1 3" id="KW-0853">WD repeat</keyword>
<dbReference type="SMART" id="SM00320">
    <property type="entry name" value="WD40"/>
    <property type="match status" value="5"/>
</dbReference>
<dbReference type="InterPro" id="IPR020472">
    <property type="entry name" value="WD40_PAC1"/>
</dbReference>
<dbReference type="STRING" id="39966.A0A369JLY0"/>
<dbReference type="PROSITE" id="PS50082">
    <property type="entry name" value="WD_REPEATS_2"/>
    <property type="match status" value="4"/>
</dbReference>
<dbReference type="InParanoid" id="A0A369JLY0"/>
<evidence type="ECO:0000256" key="1">
    <source>
        <dbReference type="ARBA" id="ARBA00022574"/>
    </source>
</evidence>
<evidence type="ECO:0000313" key="5">
    <source>
        <dbReference type="Proteomes" id="UP000076154"/>
    </source>
</evidence>
<name>A0A369JLY0_HYPMA</name>
<feature type="repeat" description="WD" evidence="3">
    <location>
        <begin position="264"/>
        <end position="303"/>
    </location>
</feature>
<dbReference type="InterPro" id="IPR015943">
    <property type="entry name" value="WD40/YVTN_repeat-like_dom_sf"/>
</dbReference>
<dbReference type="InterPro" id="IPR036322">
    <property type="entry name" value="WD40_repeat_dom_sf"/>
</dbReference>
<keyword evidence="4" id="KW-0132">Cell division</keyword>
<gene>
    <name evidence="4" type="primary">CDC4_1</name>
    <name evidence="4" type="ORF">Hypma_010702</name>
</gene>
<feature type="repeat" description="WD" evidence="3">
    <location>
        <begin position="222"/>
        <end position="263"/>
    </location>
</feature>
<dbReference type="OrthoDB" id="190105at2759"/>